<evidence type="ECO:0000256" key="4">
    <source>
        <dbReference type="ARBA" id="ARBA00022692"/>
    </source>
</evidence>
<dbReference type="GO" id="GO:0006605">
    <property type="term" value="P:protein targeting"/>
    <property type="evidence" value="ECO:0007669"/>
    <property type="project" value="UniProtKB-UniRule"/>
</dbReference>
<comment type="similarity">
    <text evidence="10">In the C-terminal section; belongs to the SecD/SecF family. SecF subfamily.</text>
</comment>
<dbReference type="InterPro" id="IPR022645">
    <property type="entry name" value="SecD/SecF_bac"/>
</dbReference>
<dbReference type="GO" id="GO:0015450">
    <property type="term" value="F:protein-transporting ATPase activity"/>
    <property type="evidence" value="ECO:0007669"/>
    <property type="project" value="InterPro"/>
</dbReference>
<evidence type="ECO:0000256" key="11">
    <source>
        <dbReference type="ARBA" id="ARBA00061053"/>
    </source>
</evidence>
<dbReference type="InterPro" id="IPR055344">
    <property type="entry name" value="SecD_SecF_C_bact"/>
</dbReference>
<comment type="subcellular location">
    <subcellularLocation>
        <location evidence="1 12">Cell membrane</location>
        <topology evidence="1 12">Multi-pass membrane protein</topology>
    </subcellularLocation>
</comment>
<dbReference type="GO" id="GO:0043952">
    <property type="term" value="P:protein transport by the Sec complex"/>
    <property type="evidence" value="ECO:0007669"/>
    <property type="project" value="UniProtKB-UniRule"/>
</dbReference>
<dbReference type="FunFam" id="1.20.1640.10:FF:000024">
    <property type="entry name" value="Multifunctional fusion protein"/>
    <property type="match status" value="1"/>
</dbReference>
<comment type="similarity">
    <text evidence="12">Belongs to the SecD/SecF family. SecF subfamily.</text>
</comment>
<protein>
    <recommendedName>
        <fullName evidence="12">Protein-export membrane protein SecF</fullName>
    </recommendedName>
</protein>
<dbReference type="GO" id="GO:0065002">
    <property type="term" value="P:intracellular protein transmembrane transport"/>
    <property type="evidence" value="ECO:0007669"/>
    <property type="project" value="UniProtKB-UniRule"/>
</dbReference>
<dbReference type="OrthoDB" id="9805019at2"/>
<dbReference type="InterPro" id="IPR005665">
    <property type="entry name" value="SecF_bac"/>
</dbReference>
<evidence type="ECO:0000256" key="1">
    <source>
        <dbReference type="ARBA" id="ARBA00004651"/>
    </source>
</evidence>
<evidence type="ECO:0000256" key="7">
    <source>
        <dbReference type="ARBA" id="ARBA00023010"/>
    </source>
</evidence>
<gene>
    <name evidence="12" type="primary">secF</name>
    <name evidence="14" type="ORF">ADA01nite_05380</name>
</gene>
<dbReference type="RefSeq" id="WP_146808377.1">
    <property type="nucleotide sequence ID" value="NZ_BJXX01000022.1"/>
</dbReference>
<dbReference type="AlphaFoldDB" id="A0A511V573"/>
<evidence type="ECO:0000259" key="13">
    <source>
        <dbReference type="Pfam" id="PF02355"/>
    </source>
</evidence>
<dbReference type="Pfam" id="PF07549">
    <property type="entry name" value="Sec_GG"/>
    <property type="match status" value="1"/>
</dbReference>
<comment type="caution">
    <text evidence="14">The sequence shown here is derived from an EMBL/GenBank/DDBJ whole genome shotgun (WGS) entry which is preliminary data.</text>
</comment>
<evidence type="ECO:0000313" key="14">
    <source>
        <dbReference type="EMBL" id="GEN33078.1"/>
    </source>
</evidence>
<evidence type="ECO:0000256" key="3">
    <source>
        <dbReference type="ARBA" id="ARBA00022475"/>
    </source>
</evidence>
<keyword evidence="15" id="KW-1185">Reference proteome</keyword>
<feature type="domain" description="Protein export membrane protein SecD/SecF C-terminal" evidence="13">
    <location>
        <begin position="114"/>
        <end position="293"/>
    </location>
</feature>
<dbReference type="NCBIfam" id="TIGR00916">
    <property type="entry name" value="2A0604s01"/>
    <property type="match status" value="1"/>
</dbReference>
<evidence type="ECO:0000256" key="8">
    <source>
        <dbReference type="ARBA" id="ARBA00023136"/>
    </source>
</evidence>
<keyword evidence="8 12" id="KW-0472">Membrane</keyword>
<feature type="transmembrane region" description="Helical" evidence="12">
    <location>
        <begin position="159"/>
        <end position="180"/>
    </location>
</feature>
<feature type="transmembrane region" description="Helical" evidence="12">
    <location>
        <begin position="20"/>
        <end position="41"/>
    </location>
</feature>
<evidence type="ECO:0000313" key="15">
    <source>
        <dbReference type="Proteomes" id="UP000321157"/>
    </source>
</evidence>
<dbReference type="EMBL" id="BJXX01000022">
    <property type="protein sequence ID" value="GEN33078.1"/>
    <property type="molecule type" value="Genomic_DNA"/>
</dbReference>
<dbReference type="SUPFAM" id="SSF82866">
    <property type="entry name" value="Multidrug efflux transporter AcrB transmembrane domain"/>
    <property type="match status" value="1"/>
</dbReference>
<name>A0A511V573_9BACL</name>
<dbReference type="HAMAP" id="MF_01464_B">
    <property type="entry name" value="SecF_B"/>
    <property type="match status" value="1"/>
</dbReference>
<evidence type="ECO:0000256" key="6">
    <source>
        <dbReference type="ARBA" id="ARBA00022989"/>
    </source>
</evidence>
<dbReference type="InterPro" id="IPR022813">
    <property type="entry name" value="SecD/SecF_arch_bac"/>
</dbReference>
<keyword evidence="5 12" id="KW-0653">Protein transport</keyword>
<sequence>MNYDFSNYKFDFVKHRKKYFLVSAVLIIAGIISLLTIGLNLGVDFKSGTRVQVQIGKTFNESEVQQTVEQAGLKPGSVTTAGDKKDMAVIQFAEPIHKDEFAKLTKAMQMKYGKDVSLQESTVNPIISQELARSALYSVLLASIGIVIYITIRFEFRFALSSIIALLHNVFLVITLFSLFQIEVELTFIAAILTIVGYSIHDNIIIFDRIRDNLKHAKLKTVQDVEDVVNYSIGQTLARSINTVLTVVICALALYIFGGESIRHFTLALIIGLIFGAYSSIFIASQIWVSWREHDLKKKKMALANNEA</sequence>
<keyword evidence="2 12" id="KW-0813">Transport</keyword>
<evidence type="ECO:0000256" key="12">
    <source>
        <dbReference type="HAMAP-Rule" id="MF_01464"/>
    </source>
</evidence>
<dbReference type="Proteomes" id="UP000321157">
    <property type="component" value="Unassembled WGS sequence"/>
</dbReference>
<dbReference type="PANTHER" id="PTHR30081:SF8">
    <property type="entry name" value="PROTEIN TRANSLOCASE SUBUNIT SECF"/>
    <property type="match status" value="1"/>
</dbReference>
<keyword evidence="3 12" id="KW-1003">Cell membrane</keyword>
<organism evidence="14 15">
    <name type="scientific">Aneurinibacillus danicus</name>
    <dbReference type="NCBI Taxonomy" id="267746"/>
    <lineage>
        <taxon>Bacteria</taxon>
        <taxon>Bacillati</taxon>
        <taxon>Bacillota</taxon>
        <taxon>Bacilli</taxon>
        <taxon>Bacillales</taxon>
        <taxon>Paenibacillaceae</taxon>
        <taxon>Aneurinibacillus group</taxon>
        <taxon>Aneurinibacillus</taxon>
    </lineage>
</organism>
<evidence type="ECO:0000256" key="10">
    <source>
        <dbReference type="ARBA" id="ARBA00060856"/>
    </source>
</evidence>
<dbReference type="InterPro" id="IPR022646">
    <property type="entry name" value="SecD/SecF_CS"/>
</dbReference>
<keyword evidence="4 12" id="KW-0812">Transmembrane</keyword>
<evidence type="ECO:0000256" key="2">
    <source>
        <dbReference type="ARBA" id="ARBA00022448"/>
    </source>
</evidence>
<keyword evidence="7 12" id="KW-0811">Translocation</keyword>
<evidence type="ECO:0000256" key="5">
    <source>
        <dbReference type="ARBA" id="ARBA00022927"/>
    </source>
</evidence>
<dbReference type="Pfam" id="PF02355">
    <property type="entry name" value="SecD_SecF_C"/>
    <property type="match status" value="1"/>
</dbReference>
<comment type="similarity">
    <text evidence="11">In the N-terminal section; belongs to the SecD/SecF family. SecD subfamily.</text>
</comment>
<feature type="transmembrane region" description="Helical" evidence="12">
    <location>
        <begin position="134"/>
        <end position="152"/>
    </location>
</feature>
<dbReference type="PRINTS" id="PR01755">
    <property type="entry name" value="SECFTRNLCASE"/>
</dbReference>
<feature type="transmembrane region" description="Helical" evidence="12">
    <location>
        <begin position="240"/>
        <end position="258"/>
    </location>
</feature>
<accession>A0A511V573</accession>
<proteinExistence type="inferred from homology"/>
<evidence type="ECO:0000256" key="9">
    <source>
        <dbReference type="ARBA" id="ARBA00059018"/>
    </source>
</evidence>
<comment type="subunit">
    <text evidence="12">Forms a complex with SecD. Part of the essential Sec protein translocation apparatus which comprises SecA, SecYEG and auxiliary proteins SecDF. Other proteins may also be involved.</text>
</comment>
<feature type="transmembrane region" description="Helical" evidence="12">
    <location>
        <begin position="264"/>
        <end position="291"/>
    </location>
</feature>
<comment type="function">
    <text evidence="9 12">Part of the Sec protein translocase complex. Interacts with the SecYEG preprotein conducting channel. SecDF uses the proton motive force (PMF) to complete protein translocation after the ATP-dependent function of SecA.</text>
</comment>
<feature type="transmembrane region" description="Helical" evidence="12">
    <location>
        <begin position="186"/>
        <end position="207"/>
    </location>
</feature>
<dbReference type="InterPro" id="IPR048634">
    <property type="entry name" value="SecD_SecF_C"/>
</dbReference>
<dbReference type="Gene3D" id="1.20.1640.10">
    <property type="entry name" value="Multidrug efflux transporter AcrB transmembrane domain"/>
    <property type="match status" value="1"/>
</dbReference>
<keyword evidence="6 12" id="KW-1133">Transmembrane helix</keyword>
<reference evidence="14 15" key="1">
    <citation type="submission" date="2019-07" db="EMBL/GenBank/DDBJ databases">
        <title>Whole genome shotgun sequence of Aneurinibacillus danicus NBRC 102444.</title>
        <authorList>
            <person name="Hosoyama A."/>
            <person name="Uohara A."/>
            <person name="Ohji S."/>
            <person name="Ichikawa N."/>
        </authorList>
    </citation>
    <scope>NUCLEOTIDE SEQUENCE [LARGE SCALE GENOMIC DNA]</scope>
    <source>
        <strain evidence="14 15">NBRC 102444</strain>
    </source>
</reference>
<dbReference type="PANTHER" id="PTHR30081">
    <property type="entry name" value="PROTEIN-EXPORT MEMBRANE PROTEIN SEC"/>
    <property type="match status" value="1"/>
</dbReference>
<dbReference type="NCBIfam" id="TIGR00966">
    <property type="entry name" value="transloc_SecF"/>
    <property type="match status" value="1"/>
</dbReference>
<dbReference type="GO" id="GO:0005886">
    <property type="term" value="C:plasma membrane"/>
    <property type="evidence" value="ECO:0007669"/>
    <property type="project" value="UniProtKB-SubCell"/>
</dbReference>